<accession>A0A2N8KH79</accession>
<evidence type="ECO:0008006" key="3">
    <source>
        <dbReference type="Google" id="ProtNLM"/>
    </source>
</evidence>
<evidence type="ECO:0000313" key="1">
    <source>
        <dbReference type="EMBL" id="PND32808.1"/>
    </source>
</evidence>
<dbReference type="Gene3D" id="3.40.1260.10">
    <property type="entry name" value="DsrEFH-like"/>
    <property type="match status" value="1"/>
</dbReference>
<gene>
    <name evidence="1" type="ORF">C1I89_17465</name>
</gene>
<protein>
    <recommendedName>
        <fullName evidence="3">Intracellular sulfur oxidation DsrE/DsrF family protein</fullName>
    </recommendedName>
</protein>
<dbReference type="RefSeq" id="WP_102773926.1">
    <property type="nucleotide sequence ID" value="NZ_POQS01000004.1"/>
</dbReference>
<comment type="caution">
    <text evidence="1">The sequence shown here is derived from an EMBL/GenBank/DDBJ whole genome shotgun (WGS) entry which is preliminary data.</text>
</comment>
<dbReference type="AlphaFoldDB" id="A0A2N8KH79"/>
<dbReference type="SUPFAM" id="SSF75169">
    <property type="entry name" value="DsrEFH-like"/>
    <property type="match status" value="1"/>
</dbReference>
<sequence>MEPKLKVILHAPSPAALQRARNNALNLRNGMPAAEVRIIANAQAVEAALDVAHERLDASTWICPVSLERLGRGNREPLQVLGGSAVLEIARMQVTGWVYIRA</sequence>
<reference evidence="1 2" key="1">
    <citation type="submission" date="2018-01" db="EMBL/GenBank/DDBJ databases">
        <title>The draft genome of an aniline degradation strain ANB-1.</title>
        <authorList>
            <person name="Zhang L."/>
            <person name="Jiang J."/>
        </authorList>
    </citation>
    <scope>NUCLEOTIDE SEQUENCE [LARGE SCALE GENOMIC DNA]</scope>
    <source>
        <strain evidence="1 2">ANB-1</strain>
    </source>
</reference>
<dbReference type="EMBL" id="POQS01000004">
    <property type="protein sequence ID" value="PND32808.1"/>
    <property type="molecule type" value="Genomic_DNA"/>
</dbReference>
<dbReference type="InterPro" id="IPR027396">
    <property type="entry name" value="DsrEFH-like"/>
</dbReference>
<evidence type="ECO:0000313" key="2">
    <source>
        <dbReference type="Proteomes" id="UP000235994"/>
    </source>
</evidence>
<dbReference type="Proteomes" id="UP000235994">
    <property type="component" value="Unassembled WGS sequence"/>
</dbReference>
<organism evidence="1 2">
    <name type="scientific">Achromobacter pulmonis</name>
    <dbReference type="NCBI Taxonomy" id="1389932"/>
    <lineage>
        <taxon>Bacteria</taxon>
        <taxon>Pseudomonadati</taxon>
        <taxon>Pseudomonadota</taxon>
        <taxon>Betaproteobacteria</taxon>
        <taxon>Burkholderiales</taxon>
        <taxon>Alcaligenaceae</taxon>
        <taxon>Achromobacter</taxon>
    </lineage>
</organism>
<keyword evidence="2" id="KW-1185">Reference proteome</keyword>
<proteinExistence type="predicted"/>
<name>A0A2N8KH79_9BURK</name>